<protein>
    <submittedName>
        <fullName evidence="1">Uncharacterized protein</fullName>
    </submittedName>
</protein>
<dbReference type="Proteomes" id="UP000634919">
    <property type="component" value="Unassembled WGS sequence"/>
</dbReference>
<comment type="caution">
    <text evidence="1">The sequence shown here is derived from an EMBL/GenBank/DDBJ whole genome shotgun (WGS) entry which is preliminary data.</text>
</comment>
<proteinExistence type="predicted"/>
<dbReference type="EMBL" id="JACSQK010000003">
    <property type="protein sequence ID" value="MBD7960262.1"/>
    <property type="molecule type" value="Genomic_DNA"/>
</dbReference>
<dbReference type="RefSeq" id="WP_191722659.1">
    <property type="nucleotide sequence ID" value="NZ_JACSQK010000003.1"/>
</dbReference>
<keyword evidence="2" id="KW-1185">Reference proteome</keyword>
<gene>
    <name evidence="1" type="ORF">H9646_07180</name>
</gene>
<reference evidence="1 2" key="1">
    <citation type="submission" date="2020-08" db="EMBL/GenBank/DDBJ databases">
        <title>A Genomic Blueprint of the Chicken Gut Microbiome.</title>
        <authorList>
            <person name="Gilroy R."/>
            <person name="Ravi A."/>
            <person name="Getino M."/>
            <person name="Pursley I."/>
            <person name="Horton D.L."/>
            <person name="Alikhan N.-F."/>
            <person name="Baker D."/>
            <person name="Gharbi K."/>
            <person name="Hall N."/>
            <person name="Watson M."/>
            <person name="Adriaenssens E.M."/>
            <person name="Foster-Nyarko E."/>
            <person name="Jarju S."/>
            <person name="Secka A."/>
            <person name="Antonio M."/>
            <person name="Oren A."/>
            <person name="Chaudhuri R."/>
            <person name="La Ragione R.M."/>
            <person name="Hildebrand F."/>
            <person name="Pallen M.J."/>
        </authorList>
    </citation>
    <scope>NUCLEOTIDE SEQUENCE [LARGE SCALE GENOMIC DNA]</scope>
    <source>
        <strain evidence="1 2">Sa2CVA6</strain>
    </source>
</reference>
<evidence type="ECO:0000313" key="1">
    <source>
        <dbReference type="EMBL" id="MBD7960262.1"/>
    </source>
</evidence>
<sequence length="114" mass="12670">MAYEHSSGSADGRFALLLEVWEARNTHWVASPQLCNASNAKVLFQPERTWSVDGAAWAGAQLRVVLSKYPGGQTRPTLVTFIDCEREVARVEEGCEVPLGALEPELNRFLLRAR</sequence>
<evidence type="ECO:0000313" key="2">
    <source>
        <dbReference type="Proteomes" id="UP000634919"/>
    </source>
</evidence>
<organism evidence="1 2">
    <name type="scientific">Comamonas avium</name>
    <dbReference type="NCBI Taxonomy" id="2762231"/>
    <lineage>
        <taxon>Bacteria</taxon>
        <taxon>Pseudomonadati</taxon>
        <taxon>Pseudomonadota</taxon>
        <taxon>Betaproteobacteria</taxon>
        <taxon>Burkholderiales</taxon>
        <taxon>Comamonadaceae</taxon>
        <taxon>Comamonas</taxon>
    </lineage>
</organism>
<name>A0ABR8S9U7_9BURK</name>
<accession>A0ABR8S9U7</accession>